<feature type="non-terminal residue" evidence="1">
    <location>
        <position position="1"/>
    </location>
</feature>
<comment type="caution">
    <text evidence="1">The sequence shown here is derived from an EMBL/GenBank/DDBJ whole genome shotgun (WGS) entry which is preliminary data.</text>
</comment>
<proteinExistence type="predicted"/>
<dbReference type="Proteomes" id="UP000708208">
    <property type="component" value="Unassembled WGS sequence"/>
</dbReference>
<evidence type="ECO:0000313" key="1">
    <source>
        <dbReference type="EMBL" id="CAG7787030.1"/>
    </source>
</evidence>
<reference evidence="1" key="1">
    <citation type="submission" date="2021-06" db="EMBL/GenBank/DDBJ databases">
        <authorList>
            <person name="Hodson N. C."/>
            <person name="Mongue J. A."/>
            <person name="Jaron S. K."/>
        </authorList>
    </citation>
    <scope>NUCLEOTIDE SEQUENCE</scope>
</reference>
<dbReference type="EMBL" id="CAJVCH010330312">
    <property type="protein sequence ID" value="CAG7787030.1"/>
    <property type="molecule type" value="Genomic_DNA"/>
</dbReference>
<protein>
    <submittedName>
        <fullName evidence="1">Uncharacterized protein</fullName>
    </submittedName>
</protein>
<name>A0A8J2PH66_9HEXA</name>
<organism evidence="1 2">
    <name type="scientific">Allacma fusca</name>
    <dbReference type="NCBI Taxonomy" id="39272"/>
    <lineage>
        <taxon>Eukaryota</taxon>
        <taxon>Metazoa</taxon>
        <taxon>Ecdysozoa</taxon>
        <taxon>Arthropoda</taxon>
        <taxon>Hexapoda</taxon>
        <taxon>Collembola</taxon>
        <taxon>Symphypleona</taxon>
        <taxon>Sminthuridae</taxon>
        <taxon>Allacma</taxon>
    </lineage>
</organism>
<gene>
    <name evidence="1" type="ORF">AFUS01_LOCUS25559</name>
</gene>
<sequence>KDIVATQHFAGYLIQRVNSLIRSRSSQTFIWKLEFLEICD</sequence>
<dbReference type="AlphaFoldDB" id="A0A8J2PH66"/>
<evidence type="ECO:0000313" key="2">
    <source>
        <dbReference type="Proteomes" id="UP000708208"/>
    </source>
</evidence>
<keyword evidence="2" id="KW-1185">Reference proteome</keyword>
<accession>A0A8J2PH66</accession>